<evidence type="ECO:0000313" key="8">
    <source>
        <dbReference type="EMBL" id="KAA9356983.1"/>
    </source>
</evidence>
<comment type="subcellular location">
    <subcellularLocation>
        <location evidence="1">Cell inner membrane</location>
    </subcellularLocation>
</comment>
<evidence type="ECO:0000256" key="7">
    <source>
        <dbReference type="SAM" id="Phobius"/>
    </source>
</evidence>
<evidence type="ECO:0000256" key="3">
    <source>
        <dbReference type="ARBA" id="ARBA00022519"/>
    </source>
</evidence>
<name>A0A5N1JT72_9BACT</name>
<sequence length="291" mass="34257">MTLSFFRFLSRIPIAALYVVADVLYYVLAYVIRYRKTVIDTNLKRSFPEKSDTERRQIARKFYRNFADVLVETFKLPGMSADELQKRVHFTNKELVQDLLAQGQAVLIMASHQCNWEWAPSASVVNGMPADAVYKRLASPVSEQLVYSIRSSFGAKPVPMKALLREMVTRRNEPRLIALVADQIPDQPEYGYWTSFMNQETPFYPGTERLARSFSLPVFYIEMQRIRRGYYTMTFYPIAEPPYLALPEGEILNRYRDLLEITLRNAPSDWLWSHKRWKHQRDKYVKTQVKW</sequence>
<dbReference type="CDD" id="cd07984">
    <property type="entry name" value="LPLAT_LABLAT-like"/>
    <property type="match status" value="1"/>
</dbReference>
<dbReference type="InterPro" id="IPR004960">
    <property type="entry name" value="LipA_acyltrans"/>
</dbReference>
<dbReference type="Pfam" id="PF03279">
    <property type="entry name" value="Lip_A_acyltrans"/>
    <property type="match status" value="1"/>
</dbReference>
<reference evidence="8 9" key="1">
    <citation type="submission" date="2019-09" db="EMBL/GenBank/DDBJ databases">
        <title>Genome Sequence of Larkinella sp MA1.</title>
        <authorList>
            <person name="Srinivasan S."/>
        </authorList>
    </citation>
    <scope>NUCLEOTIDE SEQUENCE [LARGE SCALE GENOMIC DNA]</scope>
    <source>
        <strain evidence="8 9">MA1</strain>
    </source>
</reference>
<keyword evidence="3" id="KW-0997">Cell inner membrane</keyword>
<keyword evidence="6 8" id="KW-0012">Acyltransferase</keyword>
<proteinExistence type="predicted"/>
<keyword evidence="7" id="KW-0812">Transmembrane</keyword>
<gene>
    <name evidence="8" type="ORF">F0P93_04400</name>
</gene>
<dbReference type="EMBL" id="VTWS01000001">
    <property type="protein sequence ID" value="KAA9356983.1"/>
    <property type="molecule type" value="Genomic_DNA"/>
</dbReference>
<keyword evidence="7" id="KW-1133">Transmembrane helix</keyword>
<dbReference type="AlphaFoldDB" id="A0A5N1JT72"/>
<evidence type="ECO:0000256" key="6">
    <source>
        <dbReference type="ARBA" id="ARBA00023315"/>
    </source>
</evidence>
<keyword evidence="9" id="KW-1185">Reference proteome</keyword>
<dbReference type="RefSeq" id="WP_150875070.1">
    <property type="nucleotide sequence ID" value="NZ_VTWS01000001.1"/>
</dbReference>
<comment type="caution">
    <text evidence="8">The sequence shown here is derived from an EMBL/GenBank/DDBJ whole genome shotgun (WGS) entry which is preliminary data.</text>
</comment>
<feature type="transmembrane region" description="Helical" evidence="7">
    <location>
        <begin position="12"/>
        <end position="32"/>
    </location>
</feature>
<dbReference type="GO" id="GO:0009247">
    <property type="term" value="P:glycolipid biosynthetic process"/>
    <property type="evidence" value="ECO:0007669"/>
    <property type="project" value="UniProtKB-ARBA"/>
</dbReference>
<keyword evidence="4 8" id="KW-0808">Transferase</keyword>
<protein>
    <submittedName>
        <fullName evidence="8">Lipid A biosynthesis acyltransferase</fullName>
    </submittedName>
</protein>
<evidence type="ECO:0000256" key="5">
    <source>
        <dbReference type="ARBA" id="ARBA00023136"/>
    </source>
</evidence>
<organism evidence="8 9">
    <name type="scientific">Larkinella humicola</name>
    <dbReference type="NCBI Taxonomy" id="2607654"/>
    <lineage>
        <taxon>Bacteria</taxon>
        <taxon>Pseudomonadati</taxon>
        <taxon>Bacteroidota</taxon>
        <taxon>Cytophagia</taxon>
        <taxon>Cytophagales</taxon>
        <taxon>Spirosomataceae</taxon>
        <taxon>Larkinella</taxon>
    </lineage>
</organism>
<dbReference type="GO" id="GO:0016746">
    <property type="term" value="F:acyltransferase activity"/>
    <property type="evidence" value="ECO:0007669"/>
    <property type="project" value="UniProtKB-KW"/>
</dbReference>
<evidence type="ECO:0000256" key="4">
    <source>
        <dbReference type="ARBA" id="ARBA00022679"/>
    </source>
</evidence>
<accession>A0A5N1JT72</accession>
<evidence type="ECO:0000256" key="1">
    <source>
        <dbReference type="ARBA" id="ARBA00004533"/>
    </source>
</evidence>
<dbReference type="PANTHER" id="PTHR30606">
    <property type="entry name" value="LIPID A BIOSYNTHESIS LAUROYL ACYLTRANSFERASE"/>
    <property type="match status" value="1"/>
</dbReference>
<dbReference type="GO" id="GO:0005886">
    <property type="term" value="C:plasma membrane"/>
    <property type="evidence" value="ECO:0007669"/>
    <property type="project" value="UniProtKB-SubCell"/>
</dbReference>
<keyword evidence="5 7" id="KW-0472">Membrane</keyword>
<dbReference type="Proteomes" id="UP000326344">
    <property type="component" value="Unassembled WGS sequence"/>
</dbReference>
<evidence type="ECO:0000313" key="9">
    <source>
        <dbReference type="Proteomes" id="UP000326344"/>
    </source>
</evidence>
<dbReference type="PANTHER" id="PTHR30606:SF10">
    <property type="entry name" value="PHOSPHATIDYLINOSITOL MANNOSIDE ACYLTRANSFERASE"/>
    <property type="match status" value="1"/>
</dbReference>
<keyword evidence="2" id="KW-1003">Cell membrane</keyword>
<evidence type="ECO:0000256" key="2">
    <source>
        <dbReference type="ARBA" id="ARBA00022475"/>
    </source>
</evidence>